<sequence length="88" mass="9916">MGDWVLTAVPTNGPRGFTRAHLQRGVERVEVRYCLAELVELAATVARIETEFIQGCDELRRAPTEMVHPHEPGAVLPRSSYLRQDHHA</sequence>
<dbReference type="EMBL" id="JACHJL010000004">
    <property type="protein sequence ID" value="MBB5934943.1"/>
    <property type="molecule type" value="Genomic_DNA"/>
</dbReference>
<name>A0A7W9Q7A3_9ACTN</name>
<gene>
    <name evidence="2" type="ORF">FHS42_001993</name>
</gene>
<evidence type="ECO:0000256" key="1">
    <source>
        <dbReference type="SAM" id="MobiDB-lite"/>
    </source>
</evidence>
<reference evidence="2 3" key="1">
    <citation type="submission" date="2020-08" db="EMBL/GenBank/DDBJ databases">
        <title>Genomic Encyclopedia of Type Strains, Phase III (KMG-III): the genomes of soil and plant-associated and newly described type strains.</title>
        <authorList>
            <person name="Whitman W."/>
        </authorList>
    </citation>
    <scope>NUCLEOTIDE SEQUENCE [LARGE SCALE GENOMIC DNA]</scope>
    <source>
        <strain evidence="2 3">CECT 8305</strain>
    </source>
</reference>
<feature type="region of interest" description="Disordered" evidence="1">
    <location>
        <begin position="66"/>
        <end position="88"/>
    </location>
</feature>
<accession>A0A7W9Q7A3</accession>
<comment type="caution">
    <text evidence="2">The sequence shown here is derived from an EMBL/GenBank/DDBJ whole genome shotgun (WGS) entry which is preliminary data.</text>
</comment>
<dbReference type="AlphaFoldDB" id="A0A7W9Q7A3"/>
<organism evidence="2 3">
    <name type="scientific">Streptomyces zagrosensis</name>
    <dbReference type="NCBI Taxonomy" id="1042984"/>
    <lineage>
        <taxon>Bacteria</taxon>
        <taxon>Bacillati</taxon>
        <taxon>Actinomycetota</taxon>
        <taxon>Actinomycetes</taxon>
        <taxon>Kitasatosporales</taxon>
        <taxon>Streptomycetaceae</taxon>
        <taxon>Streptomyces</taxon>
    </lineage>
</organism>
<evidence type="ECO:0000313" key="3">
    <source>
        <dbReference type="Proteomes" id="UP000588098"/>
    </source>
</evidence>
<evidence type="ECO:0000313" key="2">
    <source>
        <dbReference type="EMBL" id="MBB5934943.1"/>
    </source>
</evidence>
<keyword evidence="3" id="KW-1185">Reference proteome</keyword>
<proteinExistence type="predicted"/>
<dbReference type="Proteomes" id="UP000588098">
    <property type="component" value="Unassembled WGS sequence"/>
</dbReference>
<protein>
    <submittedName>
        <fullName evidence="2">Uncharacterized protein</fullName>
    </submittedName>
</protein>
<dbReference type="RefSeq" id="WP_184570957.1">
    <property type="nucleotide sequence ID" value="NZ_JACHJL010000004.1"/>
</dbReference>